<reference evidence="1 2" key="1">
    <citation type="submission" date="2019-11" db="EMBL/GenBank/DDBJ databases">
        <title>Pedobacter sp. HMF7056 Genome sequencing and assembly.</title>
        <authorList>
            <person name="Kang H."/>
            <person name="Kim H."/>
            <person name="Joh K."/>
        </authorList>
    </citation>
    <scope>NUCLEOTIDE SEQUENCE [LARGE SCALE GENOMIC DNA]</scope>
    <source>
        <strain evidence="1 2">HMF7056</strain>
    </source>
</reference>
<keyword evidence="2" id="KW-1185">Reference proteome</keyword>
<accession>A0A7K1XTP1</accession>
<evidence type="ECO:0000313" key="1">
    <source>
        <dbReference type="EMBL" id="MXV14342.1"/>
    </source>
</evidence>
<sequence>MIDKLMLLKSAYEKAAQESKFLAHTLESYIQIEGITQAEAIDAIGSTQEIYYKLGLCLLPIPSAQNYLEELNKICSYLNITAINLNKIIKRVDSINKFRDSGTSENGFLAAARDRTKEK</sequence>
<evidence type="ECO:0000313" key="2">
    <source>
        <dbReference type="Proteomes" id="UP000451233"/>
    </source>
</evidence>
<protein>
    <submittedName>
        <fullName evidence="1">Uncharacterized protein</fullName>
    </submittedName>
</protein>
<dbReference type="RefSeq" id="WP_160905318.1">
    <property type="nucleotide sequence ID" value="NZ_WVHS01000001.1"/>
</dbReference>
<dbReference type="Proteomes" id="UP000451233">
    <property type="component" value="Unassembled WGS sequence"/>
</dbReference>
<comment type="caution">
    <text evidence="1">The sequence shown here is derived from an EMBL/GenBank/DDBJ whole genome shotgun (WGS) entry which is preliminary data.</text>
</comment>
<proteinExistence type="predicted"/>
<organism evidence="1 2">
    <name type="scientific">Hufsiella ginkgonis</name>
    <dbReference type="NCBI Taxonomy" id="2695274"/>
    <lineage>
        <taxon>Bacteria</taxon>
        <taxon>Pseudomonadati</taxon>
        <taxon>Bacteroidota</taxon>
        <taxon>Sphingobacteriia</taxon>
        <taxon>Sphingobacteriales</taxon>
        <taxon>Sphingobacteriaceae</taxon>
        <taxon>Hufsiella</taxon>
    </lineage>
</organism>
<gene>
    <name evidence="1" type="ORF">GS398_03450</name>
</gene>
<dbReference type="AlphaFoldDB" id="A0A7K1XTP1"/>
<dbReference type="EMBL" id="WVHS01000001">
    <property type="protein sequence ID" value="MXV14342.1"/>
    <property type="molecule type" value="Genomic_DNA"/>
</dbReference>
<name>A0A7K1XTP1_9SPHI</name>